<comment type="caution">
    <text evidence="4">The sequence shown here is derived from an EMBL/GenBank/DDBJ whole genome shotgun (WGS) entry which is preliminary data.</text>
</comment>
<dbReference type="RefSeq" id="WP_145804367.1">
    <property type="nucleotide sequence ID" value="NZ_VIVK01000001.1"/>
</dbReference>
<dbReference type="GO" id="GO:0032259">
    <property type="term" value="P:methylation"/>
    <property type="evidence" value="ECO:0007669"/>
    <property type="project" value="UniProtKB-KW"/>
</dbReference>
<dbReference type="Proteomes" id="UP000318380">
    <property type="component" value="Unassembled WGS sequence"/>
</dbReference>
<dbReference type="EMBL" id="VIVK01000001">
    <property type="protein sequence ID" value="TWD80416.1"/>
    <property type="molecule type" value="Genomic_DNA"/>
</dbReference>
<dbReference type="Pfam" id="PF13649">
    <property type="entry name" value="Methyltransf_25"/>
    <property type="match status" value="1"/>
</dbReference>
<dbReference type="PANTHER" id="PTHR43861:SF1">
    <property type="entry name" value="TRANS-ACONITATE 2-METHYLTRANSFERASE"/>
    <property type="match status" value="1"/>
</dbReference>
<evidence type="ECO:0000256" key="1">
    <source>
        <dbReference type="ARBA" id="ARBA00022603"/>
    </source>
</evidence>
<dbReference type="OrthoDB" id="7062303at2"/>
<evidence type="ECO:0000313" key="5">
    <source>
        <dbReference type="Proteomes" id="UP000318380"/>
    </source>
</evidence>
<dbReference type="InterPro" id="IPR029063">
    <property type="entry name" value="SAM-dependent_MTases_sf"/>
</dbReference>
<dbReference type="PANTHER" id="PTHR43861">
    <property type="entry name" value="TRANS-ACONITATE 2-METHYLTRANSFERASE-RELATED"/>
    <property type="match status" value="1"/>
</dbReference>
<dbReference type="InterPro" id="IPR041698">
    <property type="entry name" value="Methyltransf_25"/>
</dbReference>
<protein>
    <submittedName>
        <fullName evidence="4">Methyltransferase family protein</fullName>
    </submittedName>
</protein>
<evidence type="ECO:0000313" key="4">
    <source>
        <dbReference type="EMBL" id="TWD80416.1"/>
    </source>
</evidence>
<keyword evidence="5" id="KW-1185">Reference proteome</keyword>
<proteinExistence type="predicted"/>
<evidence type="ECO:0000259" key="3">
    <source>
        <dbReference type="Pfam" id="PF13649"/>
    </source>
</evidence>
<dbReference type="GO" id="GO:0008168">
    <property type="term" value="F:methyltransferase activity"/>
    <property type="evidence" value="ECO:0007669"/>
    <property type="project" value="UniProtKB-KW"/>
</dbReference>
<reference evidence="4 5" key="1">
    <citation type="submission" date="2019-06" db="EMBL/GenBank/DDBJ databases">
        <title>Sequencing the genomes of 1000 actinobacteria strains.</title>
        <authorList>
            <person name="Klenk H.-P."/>
        </authorList>
    </citation>
    <scope>NUCLEOTIDE SEQUENCE [LARGE SCALE GENOMIC DNA]</scope>
    <source>
        <strain evidence="4 5">DSM 24683</strain>
    </source>
</reference>
<accession>A0A561BNE8</accession>
<gene>
    <name evidence="4" type="ORF">FB561_1491</name>
</gene>
<keyword evidence="2 4" id="KW-0808">Transferase</keyword>
<dbReference type="CDD" id="cd02440">
    <property type="entry name" value="AdoMet_MTases"/>
    <property type="match status" value="1"/>
</dbReference>
<dbReference type="SUPFAM" id="SSF53335">
    <property type="entry name" value="S-adenosyl-L-methionine-dependent methyltransferases"/>
    <property type="match status" value="1"/>
</dbReference>
<dbReference type="AlphaFoldDB" id="A0A561BNE8"/>
<organism evidence="4 5">
    <name type="scientific">Kribbella amoyensis</name>
    <dbReference type="NCBI Taxonomy" id="996641"/>
    <lineage>
        <taxon>Bacteria</taxon>
        <taxon>Bacillati</taxon>
        <taxon>Actinomycetota</taxon>
        <taxon>Actinomycetes</taxon>
        <taxon>Propionibacteriales</taxon>
        <taxon>Kribbellaceae</taxon>
        <taxon>Kribbella</taxon>
    </lineage>
</organism>
<name>A0A561BNE8_9ACTN</name>
<feature type="domain" description="Methyltransferase" evidence="3">
    <location>
        <begin position="49"/>
        <end position="139"/>
    </location>
</feature>
<dbReference type="Gene3D" id="3.40.50.150">
    <property type="entry name" value="Vaccinia Virus protein VP39"/>
    <property type="match status" value="1"/>
</dbReference>
<sequence>MTDPSLLQDIRTSYDTVAASYAELVRGGDAWELPVLGIFANLVPPGARVLDVGCGPGRVTAILRSLGLDASGVDLSPGMIEIARRDHPHVPFEVGTMTALDCPDGDLGGLVAWWSIVHLPREVLPQVLAEFHRVLAPGGRLLIGFHVGDTQRHKDSGYGGHAMSVDVYRWLPDRLTALATAAGFTVEAQLVTDPAGEVPGGRLLFHKSGGGDGTTCATLGA</sequence>
<evidence type="ECO:0000256" key="2">
    <source>
        <dbReference type="ARBA" id="ARBA00022679"/>
    </source>
</evidence>
<keyword evidence="1 4" id="KW-0489">Methyltransferase</keyword>